<dbReference type="EMBL" id="WSRP01000009">
    <property type="protein sequence ID" value="MVX56378.1"/>
    <property type="molecule type" value="Genomic_DNA"/>
</dbReference>
<accession>A0A6L6YI57</accession>
<dbReference type="RefSeq" id="WP_160334812.1">
    <property type="nucleotide sequence ID" value="NZ_WSRP01000009.1"/>
</dbReference>
<dbReference type="OrthoDB" id="9802248at2"/>
<organism evidence="1 2">
    <name type="scientific">Parasutterella muris</name>
    <dbReference type="NCBI Taxonomy" id="2565572"/>
    <lineage>
        <taxon>Bacteria</taxon>
        <taxon>Pseudomonadati</taxon>
        <taxon>Pseudomonadota</taxon>
        <taxon>Betaproteobacteria</taxon>
        <taxon>Burkholderiales</taxon>
        <taxon>Sutterellaceae</taxon>
        <taxon>Parasutterella</taxon>
    </lineage>
</organism>
<sequence length="177" mass="19694">MATLKDCINLIQERLADKLDKRGGGKQGDLNVSGWCSVDGKMWMNGDAAVKNEFSVNGTSWLNGDTNLGNLTKYKGNEIGIKAHDFIAISSVNVTTESTDTPDFWRKQPRGCYWYNQLNCLKAQPNQYGYLIHWTGSGSEVFQMFIDAPSGRMYTRGANSNGWNGNGTCIWFKASNE</sequence>
<evidence type="ECO:0000313" key="2">
    <source>
        <dbReference type="Proteomes" id="UP000472580"/>
    </source>
</evidence>
<name>A0A6L6YI57_9BURK</name>
<evidence type="ECO:0000313" key="1">
    <source>
        <dbReference type="EMBL" id="MVX56378.1"/>
    </source>
</evidence>
<dbReference type="AlphaFoldDB" id="A0A6L6YI57"/>
<reference evidence="1 2" key="1">
    <citation type="submission" date="2019-12" db="EMBL/GenBank/DDBJ databases">
        <title>Microbes associate with the intestines of laboratory mice.</title>
        <authorList>
            <person name="Navarre W."/>
            <person name="Wong E."/>
        </authorList>
    </citation>
    <scope>NUCLEOTIDE SEQUENCE [LARGE SCALE GENOMIC DNA]</scope>
    <source>
        <strain evidence="1 2">NM82_D38</strain>
    </source>
</reference>
<comment type="caution">
    <text evidence="1">The sequence shown here is derived from an EMBL/GenBank/DDBJ whole genome shotgun (WGS) entry which is preliminary data.</text>
</comment>
<dbReference type="CDD" id="cd19958">
    <property type="entry name" value="pyocin_knob"/>
    <property type="match status" value="1"/>
</dbReference>
<gene>
    <name evidence="1" type="ORF">E5987_04040</name>
</gene>
<keyword evidence="2" id="KW-1185">Reference proteome</keyword>
<dbReference type="Proteomes" id="UP000472580">
    <property type="component" value="Unassembled WGS sequence"/>
</dbReference>
<proteinExistence type="predicted"/>
<protein>
    <submittedName>
        <fullName evidence="1">Uncharacterized protein</fullName>
    </submittedName>
</protein>